<organism evidence="1 2">
    <name type="scientific">Crotalaria pallida</name>
    <name type="common">Smooth rattlebox</name>
    <name type="synonym">Crotalaria striata</name>
    <dbReference type="NCBI Taxonomy" id="3830"/>
    <lineage>
        <taxon>Eukaryota</taxon>
        <taxon>Viridiplantae</taxon>
        <taxon>Streptophyta</taxon>
        <taxon>Embryophyta</taxon>
        <taxon>Tracheophyta</taxon>
        <taxon>Spermatophyta</taxon>
        <taxon>Magnoliopsida</taxon>
        <taxon>eudicotyledons</taxon>
        <taxon>Gunneridae</taxon>
        <taxon>Pentapetalae</taxon>
        <taxon>rosids</taxon>
        <taxon>fabids</taxon>
        <taxon>Fabales</taxon>
        <taxon>Fabaceae</taxon>
        <taxon>Papilionoideae</taxon>
        <taxon>50 kb inversion clade</taxon>
        <taxon>genistoids sensu lato</taxon>
        <taxon>core genistoids</taxon>
        <taxon>Crotalarieae</taxon>
        <taxon>Crotalaria</taxon>
    </lineage>
</organism>
<dbReference type="AlphaFoldDB" id="A0AAN9PA07"/>
<protein>
    <submittedName>
        <fullName evidence="1">Uncharacterized protein</fullName>
    </submittedName>
</protein>
<evidence type="ECO:0000313" key="1">
    <source>
        <dbReference type="EMBL" id="KAK7290406.1"/>
    </source>
</evidence>
<reference evidence="1 2" key="1">
    <citation type="submission" date="2024-01" db="EMBL/GenBank/DDBJ databases">
        <title>The genomes of 5 underutilized Papilionoideae crops provide insights into root nodulation and disease resistanc.</title>
        <authorList>
            <person name="Yuan L."/>
        </authorList>
    </citation>
    <scope>NUCLEOTIDE SEQUENCE [LARGE SCALE GENOMIC DNA]</scope>
    <source>
        <strain evidence="1">ZHUSHIDOU_FW_LH</strain>
        <tissue evidence="1">Leaf</tissue>
    </source>
</reference>
<name>A0AAN9PA07_CROPI</name>
<evidence type="ECO:0000313" key="2">
    <source>
        <dbReference type="Proteomes" id="UP001372338"/>
    </source>
</evidence>
<accession>A0AAN9PA07</accession>
<sequence length="218" mass="24039">MDLKDRVINRHGSKRRRVTVNDVDVENEISTPIFSNLSVVVEEIPINPNCSIPVRASNVEELLIDGGECQIRSNVGMPKVVFEDITNQYQGKGGKQNANAHSGGNDTVCAVASVNNFMNQYSVISQPTGRRFLYKSVNNIVCDLSHQFTKVTDAGIEHVKSKVQNAHAEQICNASGSKCSSASVNNFSRRYVVLEPLKGQRVLIAVCATRNKRITYVM</sequence>
<gene>
    <name evidence="1" type="ORF">RIF29_04807</name>
</gene>
<dbReference type="Proteomes" id="UP001372338">
    <property type="component" value="Unassembled WGS sequence"/>
</dbReference>
<dbReference type="EMBL" id="JAYWIO010000001">
    <property type="protein sequence ID" value="KAK7290406.1"/>
    <property type="molecule type" value="Genomic_DNA"/>
</dbReference>
<comment type="caution">
    <text evidence="1">The sequence shown here is derived from an EMBL/GenBank/DDBJ whole genome shotgun (WGS) entry which is preliminary data.</text>
</comment>
<keyword evidence="2" id="KW-1185">Reference proteome</keyword>
<proteinExistence type="predicted"/>